<evidence type="ECO:0000313" key="2">
    <source>
        <dbReference type="Proteomes" id="UP000028006"/>
    </source>
</evidence>
<dbReference type="Gene3D" id="3.40.50.150">
    <property type="entry name" value="Vaccinia Virus protein VP39"/>
    <property type="match status" value="1"/>
</dbReference>
<dbReference type="AlphaFoldDB" id="A0A081N1S0"/>
<dbReference type="Pfam" id="PF06080">
    <property type="entry name" value="DUF938"/>
    <property type="match status" value="1"/>
</dbReference>
<dbReference type="RefSeq" id="WP_034877750.1">
    <property type="nucleotide sequence ID" value="NZ_JOKG01000004.1"/>
</dbReference>
<sequence length="197" mass="22195">MNKPFSQACENNKRPILKVLEHFFTESGKVLEIGSGTGQHAVCFAQHLPHLVWQTSDLPDNHPGIRQWISEAGLTNLKLPFELDVSSDTWPVDGIDYVFSANTSHIMPWESVVKMFEGVGKWLTEGGRFALYGPFNYQGQFTSDSNAAFDRHLKEMEPHRGIRDFEAIQQQAGHNGLMLLEDVAMPANNRLLVWSKG</sequence>
<accession>A0A081N1S0</accession>
<gene>
    <name evidence="1" type="ORF">GZ77_17805</name>
</gene>
<dbReference type="PANTHER" id="PTHR20974:SF0">
    <property type="entry name" value="UPF0585 PROTEIN CG18661"/>
    <property type="match status" value="1"/>
</dbReference>
<dbReference type="PANTHER" id="PTHR20974">
    <property type="entry name" value="UPF0585 PROTEIN CG18661"/>
    <property type="match status" value="1"/>
</dbReference>
<dbReference type="SUPFAM" id="SSF53335">
    <property type="entry name" value="S-adenosyl-L-methionine-dependent methyltransferases"/>
    <property type="match status" value="1"/>
</dbReference>
<dbReference type="InterPro" id="IPR029063">
    <property type="entry name" value="SAM-dependent_MTases_sf"/>
</dbReference>
<dbReference type="GO" id="GO:0008168">
    <property type="term" value="F:methyltransferase activity"/>
    <property type="evidence" value="ECO:0007669"/>
    <property type="project" value="UniProtKB-KW"/>
</dbReference>
<name>A0A081N1S0_9GAMM</name>
<dbReference type="EMBL" id="JOKG01000004">
    <property type="protein sequence ID" value="KEQ12393.1"/>
    <property type="molecule type" value="Genomic_DNA"/>
</dbReference>
<dbReference type="InterPro" id="IPR010342">
    <property type="entry name" value="DUF938"/>
</dbReference>
<dbReference type="eggNOG" id="COG2813">
    <property type="taxonomic scope" value="Bacteria"/>
</dbReference>
<dbReference type="Proteomes" id="UP000028006">
    <property type="component" value="Unassembled WGS sequence"/>
</dbReference>
<proteinExistence type="predicted"/>
<keyword evidence="1" id="KW-0489">Methyltransferase</keyword>
<reference evidence="1 2" key="1">
    <citation type="submission" date="2014-06" db="EMBL/GenBank/DDBJ databases">
        <title>Whole Genome Sequences of Three Symbiotic Endozoicomonas Bacteria.</title>
        <authorList>
            <person name="Neave M.J."/>
            <person name="Apprill A."/>
            <person name="Voolstra C.R."/>
        </authorList>
    </citation>
    <scope>NUCLEOTIDE SEQUENCE [LARGE SCALE GENOMIC DNA]</scope>
    <source>
        <strain evidence="1 2">LMG 24815</strain>
    </source>
</reference>
<evidence type="ECO:0000313" key="1">
    <source>
        <dbReference type="EMBL" id="KEQ12393.1"/>
    </source>
</evidence>
<organism evidence="1 2">
    <name type="scientific">Endozoicomonas montiporae</name>
    <dbReference type="NCBI Taxonomy" id="1027273"/>
    <lineage>
        <taxon>Bacteria</taxon>
        <taxon>Pseudomonadati</taxon>
        <taxon>Pseudomonadota</taxon>
        <taxon>Gammaproteobacteria</taxon>
        <taxon>Oceanospirillales</taxon>
        <taxon>Endozoicomonadaceae</taxon>
        <taxon>Endozoicomonas</taxon>
    </lineage>
</organism>
<keyword evidence="1" id="KW-0808">Transferase</keyword>
<protein>
    <submittedName>
        <fullName evidence="1">Methylase</fullName>
    </submittedName>
</protein>
<comment type="caution">
    <text evidence="1">The sequence shown here is derived from an EMBL/GenBank/DDBJ whole genome shotgun (WGS) entry which is preliminary data.</text>
</comment>
<keyword evidence="2" id="KW-1185">Reference proteome</keyword>
<dbReference type="GO" id="GO:0032259">
    <property type="term" value="P:methylation"/>
    <property type="evidence" value="ECO:0007669"/>
    <property type="project" value="UniProtKB-KW"/>
</dbReference>